<dbReference type="Pfam" id="PF00990">
    <property type="entry name" value="GGDEF"/>
    <property type="match status" value="1"/>
</dbReference>
<dbReference type="Gene3D" id="3.30.70.270">
    <property type="match status" value="1"/>
</dbReference>
<dbReference type="EMBL" id="PYMC01000006">
    <property type="protein sequence ID" value="PSW05210.1"/>
    <property type="molecule type" value="Genomic_DNA"/>
</dbReference>
<evidence type="ECO:0000313" key="2">
    <source>
        <dbReference type="EMBL" id="PSW05210.1"/>
    </source>
</evidence>
<dbReference type="AlphaFoldDB" id="A0A2T3MZ74"/>
<dbReference type="Proteomes" id="UP000240904">
    <property type="component" value="Unassembled WGS sequence"/>
</dbReference>
<feature type="domain" description="GGDEF" evidence="1">
    <location>
        <begin position="10"/>
        <end position="57"/>
    </location>
</feature>
<dbReference type="SUPFAM" id="SSF55073">
    <property type="entry name" value="Nucleotide cyclase"/>
    <property type="match status" value="1"/>
</dbReference>
<gene>
    <name evidence="2" type="ORF">C9I89_10545</name>
</gene>
<protein>
    <recommendedName>
        <fullName evidence="1">GGDEF domain-containing protein</fullName>
    </recommendedName>
</protein>
<dbReference type="InterPro" id="IPR029787">
    <property type="entry name" value="Nucleotide_cyclase"/>
</dbReference>
<evidence type="ECO:0000313" key="3">
    <source>
        <dbReference type="Proteomes" id="UP000240904"/>
    </source>
</evidence>
<dbReference type="RefSeq" id="WP_107283311.1">
    <property type="nucleotide sequence ID" value="NZ_PYMC01000006.1"/>
</dbReference>
<keyword evidence="3" id="KW-1185">Reference proteome</keyword>
<dbReference type="InterPro" id="IPR000160">
    <property type="entry name" value="GGDEF_dom"/>
</dbReference>
<organism evidence="2 3">
    <name type="scientific">Photobacterium lipolyticum</name>
    <dbReference type="NCBI Taxonomy" id="266810"/>
    <lineage>
        <taxon>Bacteria</taxon>
        <taxon>Pseudomonadati</taxon>
        <taxon>Pseudomonadota</taxon>
        <taxon>Gammaproteobacteria</taxon>
        <taxon>Vibrionales</taxon>
        <taxon>Vibrionaceae</taxon>
        <taxon>Photobacterium</taxon>
    </lineage>
</organism>
<comment type="caution">
    <text evidence="2">The sequence shown here is derived from an EMBL/GenBank/DDBJ whole genome shotgun (WGS) entry which is preliminary data.</text>
</comment>
<evidence type="ECO:0000259" key="1">
    <source>
        <dbReference type="Pfam" id="PF00990"/>
    </source>
</evidence>
<proteinExistence type="predicted"/>
<sequence length="70" mass="7661">MLSVFSGLALEHRASLLKMVTISIGSQTLMPDGDNHPNKLITVADKALYLAKESGRGQFIQWDSSNMVKV</sequence>
<reference evidence="2 3" key="1">
    <citation type="submission" date="2018-03" db="EMBL/GenBank/DDBJ databases">
        <title>Whole genome sequencing of Histamine producing bacteria.</title>
        <authorList>
            <person name="Butler K."/>
        </authorList>
    </citation>
    <scope>NUCLEOTIDE SEQUENCE [LARGE SCALE GENOMIC DNA]</scope>
    <source>
        <strain evidence="2 3">DSM 16190</strain>
    </source>
</reference>
<accession>A0A2T3MZ74</accession>
<name>A0A2T3MZ74_9GAMM</name>
<dbReference type="InterPro" id="IPR043128">
    <property type="entry name" value="Rev_trsase/Diguanyl_cyclase"/>
</dbReference>